<reference evidence="2 3" key="1">
    <citation type="submission" date="2023-11" db="EMBL/GenBank/DDBJ databases">
        <title>MicrobeMod: A computational toolkit for identifying prokaryotic methylation and restriction-modification with nanopore sequencing.</title>
        <authorList>
            <person name="Crits-Christoph A."/>
            <person name="Kang S.C."/>
            <person name="Lee H."/>
            <person name="Ostrov N."/>
        </authorList>
    </citation>
    <scope>NUCLEOTIDE SEQUENCE [LARGE SCALE GENOMIC DNA]</scope>
    <source>
        <strain evidence="2 3">DSMZ 700</strain>
    </source>
</reference>
<gene>
    <name evidence="2" type="ORF">SIL87_00490</name>
</gene>
<proteinExistence type="predicted"/>
<feature type="chain" id="PRO_5043465797" evidence="1">
    <location>
        <begin position="41"/>
        <end position="202"/>
    </location>
</feature>
<organism evidence="2 3">
    <name type="scientific">Acidiphilium acidophilum</name>
    <name type="common">Thiobacillus acidophilus</name>
    <dbReference type="NCBI Taxonomy" id="76588"/>
    <lineage>
        <taxon>Bacteria</taxon>
        <taxon>Pseudomonadati</taxon>
        <taxon>Pseudomonadota</taxon>
        <taxon>Alphaproteobacteria</taxon>
        <taxon>Acetobacterales</taxon>
        <taxon>Acidocellaceae</taxon>
        <taxon>Acidiphilium</taxon>
    </lineage>
</organism>
<keyword evidence="1" id="KW-0732">Signal</keyword>
<accession>A0AAW9DJS2</accession>
<dbReference type="RefSeq" id="WP_319612375.1">
    <property type="nucleotide sequence ID" value="NZ_JAWXYB010000001.1"/>
</dbReference>
<protein>
    <submittedName>
        <fullName evidence="2">Uncharacterized protein</fullName>
    </submittedName>
</protein>
<sequence length="202" mass="22522">MSDLFDHTIKNPDPDRCRIQRGWIAIALLASISTASNADAATISHRNPKSGLMSWTNVKDGFSLSLQQLTPDNVRAIYEGMGASSANVDRIAKYCVFGTDARNNAKSSITYNVATWRAVTAGHARHRLRSKRGWQRIWSAEGVDYGFTIFPAQQTFQPGDWGEGFTTIKLKSGTRFNLIYHWTDHGHTHTATLRHLQCADGK</sequence>
<dbReference type="EMBL" id="JAWXYB010000001">
    <property type="protein sequence ID" value="MDX5929248.1"/>
    <property type="molecule type" value="Genomic_DNA"/>
</dbReference>
<keyword evidence="3" id="KW-1185">Reference proteome</keyword>
<dbReference type="AlphaFoldDB" id="A0AAW9DJS2"/>
<evidence type="ECO:0000313" key="3">
    <source>
        <dbReference type="Proteomes" id="UP001279553"/>
    </source>
</evidence>
<comment type="caution">
    <text evidence="2">The sequence shown here is derived from an EMBL/GenBank/DDBJ whole genome shotgun (WGS) entry which is preliminary data.</text>
</comment>
<feature type="signal peptide" evidence="1">
    <location>
        <begin position="1"/>
        <end position="40"/>
    </location>
</feature>
<dbReference type="Proteomes" id="UP001279553">
    <property type="component" value="Unassembled WGS sequence"/>
</dbReference>
<name>A0AAW9DJS2_ACIAO</name>
<evidence type="ECO:0000313" key="2">
    <source>
        <dbReference type="EMBL" id="MDX5929248.1"/>
    </source>
</evidence>
<evidence type="ECO:0000256" key="1">
    <source>
        <dbReference type="SAM" id="SignalP"/>
    </source>
</evidence>